<feature type="compositionally biased region" description="Basic and acidic residues" evidence="1">
    <location>
        <begin position="1"/>
        <end position="12"/>
    </location>
</feature>
<evidence type="ECO:0000313" key="3">
    <source>
        <dbReference type="Proteomes" id="UP001286313"/>
    </source>
</evidence>
<accession>A0AAE1GHY1</accession>
<reference evidence="2" key="1">
    <citation type="submission" date="2023-10" db="EMBL/GenBank/DDBJ databases">
        <title>Genome assemblies of two species of porcelain crab, Petrolisthes cinctipes and Petrolisthes manimaculis (Anomura: Porcellanidae).</title>
        <authorList>
            <person name="Angst P."/>
        </authorList>
    </citation>
    <scope>NUCLEOTIDE SEQUENCE</scope>
    <source>
        <strain evidence="2">PB745_01</strain>
        <tissue evidence="2">Gill</tissue>
    </source>
</reference>
<evidence type="ECO:0000256" key="1">
    <source>
        <dbReference type="SAM" id="MobiDB-lite"/>
    </source>
</evidence>
<dbReference type="EMBL" id="JAWQEG010000193">
    <property type="protein sequence ID" value="KAK3893623.1"/>
    <property type="molecule type" value="Genomic_DNA"/>
</dbReference>
<evidence type="ECO:0000313" key="2">
    <source>
        <dbReference type="EMBL" id="KAK3893623.1"/>
    </source>
</evidence>
<dbReference type="Proteomes" id="UP001286313">
    <property type="component" value="Unassembled WGS sequence"/>
</dbReference>
<organism evidence="2 3">
    <name type="scientific">Petrolisthes cinctipes</name>
    <name type="common">Flat porcelain crab</name>
    <dbReference type="NCBI Taxonomy" id="88211"/>
    <lineage>
        <taxon>Eukaryota</taxon>
        <taxon>Metazoa</taxon>
        <taxon>Ecdysozoa</taxon>
        <taxon>Arthropoda</taxon>
        <taxon>Crustacea</taxon>
        <taxon>Multicrustacea</taxon>
        <taxon>Malacostraca</taxon>
        <taxon>Eumalacostraca</taxon>
        <taxon>Eucarida</taxon>
        <taxon>Decapoda</taxon>
        <taxon>Pleocyemata</taxon>
        <taxon>Anomura</taxon>
        <taxon>Galatheoidea</taxon>
        <taxon>Porcellanidae</taxon>
        <taxon>Petrolisthes</taxon>
    </lineage>
</organism>
<sequence>MKDGRGGWREGGGEGEEGGEGKEGRRDGGGKREGGGRREGPTQPKQLNKDVVFPPALRLYKWAWQLSTRRHHQENTEQGKQGDVEEG</sequence>
<comment type="caution">
    <text evidence="2">The sequence shown here is derived from an EMBL/GenBank/DDBJ whole genome shotgun (WGS) entry which is preliminary data.</text>
</comment>
<proteinExistence type="predicted"/>
<dbReference type="AlphaFoldDB" id="A0AAE1GHY1"/>
<feature type="non-terminal residue" evidence="2">
    <location>
        <position position="1"/>
    </location>
</feature>
<keyword evidence="3" id="KW-1185">Reference proteome</keyword>
<feature type="region of interest" description="Disordered" evidence="1">
    <location>
        <begin position="1"/>
        <end position="53"/>
    </location>
</feature>
<name>A0AAE1GHY1_PETCI</name>
<feature type="compositionally biased region" description="Basic and acidic residues" evidence="1">
    <location>
        <begin position="19"/>
        <end position="40"/>
    </location>
</feature>
<gene>
    <name evidence="2" type="ORF">Pcinc_002536</name>
</gene>
<protein>
    <submittedName>
        <fullName evidence="2">Uncharacterized protein</fullName>
    </submittedName>
</protein>